<evidence type="ECO:0000259" key="6">
    <source>
        <dbReference type="PROSITE" id="PS50048"/>
    </source>
</evidence>
<dbReference type="GO" id="GO:0008270">
    <property type="term" value="F:zinc ion binding"/>
    <property type="evidence" value="ECO:0007669"/>
    <property type="project" value="InterPro"/>
</dbReference>
<dbReference type="InterPro" id="IPR007219">
    <property type="entry name" value="XnlR_reg_dom"/>
</dbReference>
<reference evidence="8" key="1">
    <citation type="journal article" date="2014" name="Proc. Natl. Acad. Sci. U.S.A.">
        <title>Extensive sampling of basidiomycete genomes demonstrates inadequacy of the white-rot/brown-rot paradigm for wood decay fungi.</title>
        <authorList>
            <person name="Riley R."/>
            <person name="Salamov A.A."/>
            <person name="Brown D.W."/>
            <person name="Nagy L.G."/>
            <person name="Floudas D."/>
            <person name="Held B.W."/>
            <person name="Levasseur A."/>
            <person name="Lombard V."/>
            <person name="Morin E."/>
            <person name="Otillar R."/>
            <person name="Lindquist E.A."/>
            <person name="Sun H."/>
            <person name="LaButti K.M."/>
            <person name="Schmutz J."/>
            <person name="Jabbour D."/>
            <person name="Luo H."/>
            <person name="Baker S.E."/>
            <person name="Pisabarro A.G."/>
            <person name="Walton J.D."/>
            <person name="Blanchette R.A."/>
            <person name="Henrissat B."/>
            <person name="Martin F."/>
            <person name="Cullen D."/>
            <person name="Hibbett D.S."/>
            <person name="Grigoriev I.V."/>
        </authorList>
    </citation>
    <scope>NUCLEOTIDE SEQUENCE [LARGE SCALE GENOMIC DNA]</scope>
    <source>
        <strain evidence="8">FD-172 SS1</strain>
    </source>
</reference>
<comment type="subcellular location">
    <subcellularLocation>
        <location evidence="1">Nucleus</location>
    </subcellularLocation>
</comment>
<dbReference type="PROSITE" id="PS50048">
    <property type="entry name" value="ZN2_CY6_FUNGAL_2"/>
    <property type="match status" value="1"/>
</dbReference>
<keyword evidence="5" id="KW-0539">Nucleus</keyword>
<dbReference type="InParanoid" id="A0A067M107"/>
<dbReference type="EMBL" id="KL198092">
    <property type="protein sequence ID" value="KDQ08345.1"/>
    <property type="molecule type" value="Genomic_DNA"/>
</dbReference>
<evidence type="ECO:0000256" key="1">
    <source>
        <dbReference type="ARBA" id="ARBA00004123"/>
    </source>
</evidence>
<dbReference type="PANTHER" id="PTHR47338">
    <property type="entry name" value="ZN(II)2CYS6 TRANSCRIPTION FACTOR (EUROFUNG)-RELATED"/>
    <property type="match status" value="1"/>
</dbReference>
<gene>
    <name evidence="7" type="ORF">BOTBODRAFT_38031</name>
</gene>
<dbReference type="GO" id="GO:0003677">
    <property type="term" value="F:DNA binding"/>
    <property type="evidence" value="ECO:0007669"/>
    <property type="project" value="InterPro"/>
</dbReference>
<accession>A0A067M107</accession>
<dbReference type="PANTHER" id="PTHR47338:SF29">
    <property type="entry name" value="ZN(2)-C6 FUNGAL-TYPE DOMAIN-CONTAINING PROTEIN"/>
    <property type="match status" value="1"/>
</dbReference>
<keyword evidence="3" id="KW-0805">Transcription regulation</keyword>
<proteinExistence type="predicted"/>
<dbReference type="GO" id="GO:0006351">
    <property type="term" value="P:DNA-templated transcription"/>
    <property type="evidence" value="ECO:0007669"/>
    <property type="project" value="InterPro"/>
</dbReference>
<keyword evidence="8" id="KW-1185">Reference proteome</keyword>
<dbReference type="STRING" id="930990.A0A067M107"/>
<protein>
    <recommendedName>
        <fullName evidence="6">Zn(2)-C6 fungal-type domain-containing protein</fullName>
    </recommendedName>
</protein>
<name>A0A067M107_BOTB1</name>
<evidence type="ECO:0000313" key="8">
    <source>
        <dbReference type="Proteomes" id="UP000027195"/>
    </source>
</evidence>
<dbReference type="OrthoDB" id="2309723at2759"/>
<dbReference type="AlphaFoldDB" id="A0A067M107"/>
<sequence>MATEVAPHHFVLTKGNACAVCRRKKIRCDGNKPVCGPCKRLAIDHRCSYPATFPPRVKSNKCQLLANRVEELTIEINNVMKSRDLSDSAADAPQVAIGAQDDDRLALSPGLGPLDTPIALRDYPMSLLKQRDLPPNIRDPLVNLYLKKKSHNCMTWSMPKFWAAYKLPYSDPGSIHPALVDVMCLFGVLYSPPSVRSFEPLFYARLQRSLANSLENTDRIHDFMRASALVAIYCYHRERSAVGHSHLTATIQLAMACGLHKLETSDVDSVSLSLLRPPRDATELGDMIHTWWALSCIDRISSTLLECPTTLPENDVVVKTMWPCDFEDYTSGRAAYAAYSGVASLRAHCDLASAASVYDNVYAFRAKSMELLYHAMALTPSHQERNVDQVCDIRTTIAVASRLSETMVAYRQKTCPTFSCARRFENDEHDSTLVFAMSICYATLIRLLNASTDTRRDHDLYQRRLQLARDCVALGEEASSVDPALIMPVIIMAWCTSYEVFAWEAIRLKERGEGEAVAAALKEVEGVMNLIRQLVQRVGILKKKWPVQNLQRFNIHKAELVKWSKQ</sequence>
<dbReference type="SUPFAM" id="SSF57701">
    <property type="entry name" value="Zn2/Cys6 DNA-binding domain"/>
    <property type="match status" value="1"/>
</dbReference>
<evidence type="ECO:0000256" key="2">
    <source>
        <dbReference type="ARBA" id="ARBA00022723"/>
    </source>
</evidence>
<dbReference type="InterPro" id="IPR001138">
    <property type="entry name" value="Zn2Cys6_DnaBD"/>
</dbReference>
<dbReference type="GO" id="GO:0005634">
    <property type="term" value="C:nucleus"/>
    <property type="evidence" value="ECO:0007669"/>
    <property type="project" value="UniProtKB-SubCell"/>
</dbReference>
<dbReference type="PROSITE" id="PS00463">
    <property type="entry name" value="ZN2_CY6_FUNGAL_1"/>
    <property type="match status" value="1"/>
</dbReference>
<dbReference type="Pfam" id="PF00172">
    <property type="entry name" value="Zn_clus"/>
    <property type="match status" value="1"/>
</dbReference>
<dbReference type="Pfam" id="PF04082">
    <property type="entry name" value="Fungal_trans"/>
    <property type="match status" value="1"/>
</dbReference>
<dbReference type="SMART" id="SM00066">
    <property type="entry name" value="GAL4"/>
    <property type="match status" value="1"/>
</dbReference>
<dbReference type="CDD" id="cd00067">
    <property type="entry name" value="GAL4"/>
    <property type="match status" value="1"/>
</dbReference>
<organism evidence="7 8">
    <name type="scientific">Botryobasidium botryosum (strain FD-172 SS1)</name>
    <dbReference type="NCBI Taxonomy" id="930990"/>
    <lineage>
        <taxon>Eukaryota</taxon>
        <taxon>Fungi</taxon>
        <taxon>Dikarya</taxon>
        <taxon>Basidiomycota</taxon>
        <taxon>Agaricomycotina</taxon>
        <taxon>Agaricomycetes</taxon>
        <taxon>Cantharellales</taxon>
        <taxon>Botryobasidiaceae</taxon>
        <taxon>Botryobasidium</taxon>
    </lineage>
</organism>
<feature type="domain" description="Zn(2)-C6 fungal-type" evidence="6">
    <location>
        <begin position="17"/>
        <end position="49"/>
    </location>
</feature>
<dbReference type="InterPro" id="IPR036864">
    <property type="entry name" value="Zn2-C6_fun-type_DNA-bd_sf"/>
</dbReference>
<keyword evidence="2" id="KW-0479">Metal-binding</keyword>
<dbReference type="HOGENOM" id="CLU_022337_0_0_1"/>
<evidence type="ECO:0000313" key="7">
    <source>
        <dbReference type="EMBL" id="KDQ08345.1"/>
    </source>
</evidence>
<dbReference type="Proteomes" id="UP000027195">
    <property type="component" value="Unassembled WGS sequence"/>
</dbReference>
<dbReference type="InterPro" id="IPR050815">
    <property type="entry name" value="TF_fung"/>
</dbReference>
<keyword evidence="4" id="KW-0804">Transcription</keyword>
<evidence type="ECO:0000256" key="3">
    <source>
        <dbReference type="ARBA" id="ARBA00023015"/>
    </source>
</evidence>
<evidence type="ECO:0000256" key="5">
    <source>
        <dbReference type="ARBA" id="ARBA00023242"/>
    </source>
</evidence>
<dbReference type="GO" id="GO:0000981">
    <property type="term" value="F:DNA-binding transcription factor activity, RNA polymerase II-specific"/>
    <property type="evidence" value="ECO:0007669"/>
    <property type="project" value="InterPro"/>
</dbReference>
<dbReference type="Gene3D" id="4.10.240.10">
    <property type="entry name" value="Zn(2)-C6 fungal-type DNA-binding domain"/>
    <property type="match status" value="1"/>
</dbReference>
<evidence type="ECO:0000256" key="4">
    <source>
        <dbReference type="ARBA" id="ARBA00023163"/>
    </source>
</evidence>
<dbReference type="CDD" id="cd12148">
    <property type="entry name" value="fungal_TF_MHR"/>
    <property type="match status" value="1"/>
</dbReference>